<accession>A0ACB5TP81</accession>
<evidence type="ECO:0000313" key="2">
    <source>
        <dbReference type="Proteomes" id="UP001165064"/>
    </source>
</evidence>
<reference evidence="1" key="1">
    <citation type="submission" date="2023-04" db="EMBL/GenBank/DDBJ databases">
        <title>Ambrosiozyma monospora NBRC 10751.</title>
        <authorList>
            <person name="Ichikawa N."/>
            <person name="Sato H."/>
            <person name="Tonouchi N."/>
        </authorList>
    </citation>
    <scope>NUCLEOTIDE SEQUENCE</scope>
    <source>
        <strain evidence="1">NBRC 10751</strain>
    </source>
</reference>
<protein>
    <submittedName>
        <fullName evidence="1">Unnamed protein product</fullName>
    </submittedName>
</protein>
<name>A0ACB5TP81_AMBMO</name>
<organism evidence="1 2">
    <name type="scientific">Ambrosiozyma monospora</name>
    <name type="common">Yeast</name>
    <name type="synonym">Endomycopsis monosporus</name>
    <dbReference type="NCBI Taxonomy" id="43982"/>
    <lineage>
        <taxon>Eukaryota</taxon>
        <taxon>Fungi</taxon>
        <taxon>Dikarya</taxon>
        <taxon>Ascomycota</taxon>
        <taxon>Saccharomycotina</taxon>
        <taxon>Pichiomycetes</taxon>
        <taxon>Pichiales</taxon>
        <taxon>Pichiaceae</taxon>
        <taxon>Ambrosiozyma</taxon>
    </lineage>
</organism>
<keyword evidence="2" id="KW-1185">Reference proteome</keyword>
<proteinExistence type="predicted"/>
<comment type="caution">
    <text evidence="1">The sequence shown here is derived from an EMBL/GenBank/DDBJ whole genome shotgun (WGS) entry which is preliminary data.</text>
</comment>
<gene>
    <name evidence="1" type="ORF">Amon02_000903100</name>
</gene>
<dbReference type="EMBL" id="BSXS01008290">
    <property type="protein sequence ID" value="GME92079.1"/>
    <property type="molecule type" value="Genomic_DNA"/>
</dbReference>
<dbReference type="Proteomes" id="UP001165064">
    <property type="component" value="Unassembled WGS sequence"/>
</dbReference>
<evidence type="ECO:0000313" key="1">
    <source>
        <dbReference type="EMBL" id="GME92079.1"/>
    </source>
</evidence>
<sequence>MPTSEYSSIDLTPFIIQWMRTLYSLKFCFRIFNWTLSLRLFRLFFAHPTAIQCQGWPMALSGRDMVGMINRTERASRRIIVNVGETQRRNTCMCPIFNDCLKYLYHDLSLQTNMPNF</sequence>